<keyword evidence="3" id="KW-1185">Reference proteome</keyword>
<comment type="caution">
    <text evidence="2">The sequence shown here is derived from an EMBL/GenBank/DDBJ whole genome shotgun (WGS) entry which is preliminary data.</text>
</comment>
<evidence type="ECO:0000313" key="3">
    <source>
        <dbReference type="Proteomes" id="UP000559027"/>
    </source>
</evidence>
<organism evidence="2 3">
    <name type="scientific">Leucocoprinus leucothites</name>
    <dbReference type="NCBI Taxonomy" id="201217"/>
    <lineage>
        <taxon>Eukaryota</taxon>
        <taxon>Fungi</taxon>
        <taxon>Dikarya</taxon>
        <taxon>Basidiomycota</taxon>
        <taxon>Agaricomycotina</taxon>
        <taxon>Agaricomycetes</taxon>
        <taxon>Agaricomycetidae</taxon>
        <taxon>Agaricales</taxon>
        <taxon>Agaricineae</taxon>
        <taxon>Agaricaceae</taxon>
        <taxon>Leucocoprinus</taxon>
    </lineage>
</organism>
<dbReference type="EMBL" id="JAACJO010000013">
    <property type="protein sequence ID" value="KAF5351186.1"/>
    <property type="molecule type" value="Genomic_DNA"/>
</dbReference>
<gene>
    <name evidence="2" type="ORF">D9756_008264</name>
</gene>
<evidence type="ECO:0000313" key="2">
    <source>
        <dbReference type="EMBL" id="KAF5351186.1"/>
    </source>
</evidence>
<sequence length="111" mass="12263">MPFDSFLDSLTSHMREFIPASLTDYFSGGTPATKKWSVNFVLEPDTPAPVKYAPFNRSHDFVIQNSTIAERIEYISSGKTVLDLLHPHTNPDAAMDSSARDPPPDAILEPA</sequence>
<dbReference type="AlphaFoldDB" id="A0A8H5D051"/>
<feature type="region of interest" description="Disordered" evidence="1">
    <location>
        <begin position="86"/>
        <end position="111"/>
    </location>
</feature>
<proteinExistence type="predicted"/>
<reference evidence="2 3" key="1">
    <citation type="journal article" date="2020" name="ISME J.">
        <title>Uncovering the hidden diversity of litter-decomposition mechanisms in mushroom-forming fungi.</title>
        <authorList>
            <person name="Floudas D."/>
            <person name="Bentzer J."/>
            <person name="Ahren D."/>
            <person name="Johansson T."/>
            <person name="Persson P."/>
            <person name="Tunlid A."/>
        </authorList>
    </citation>
    <scope>NUCLEOTIDE SEQUENCE [LARGE SCALE GENOMIC DNA]</scope>
    <source>
        <strain evidence="2 3">CBS 146.42</strain>
    </source>
</reference>
<dbReference type="Proteomes" id="UP000559027">
    <property type="component" value="Unassembled WGS sequence"/>
</dbReference>
<evidence type="ECO:0000256" key="1">
    <source>
        <dbReference type="SAM" id="MobiDB-lite"/>
    </source>
</evidence>
<accession>A0A8H5D051</accession>
<protein>
    <submittedName>
        <fullName evidence="2">Uncharacterized protein</fullName>
    </submittedName>
</protein>
<name>A0A8H5D051_9AGAR</name>